<gene>
    <name evidence="1" type="ORF">V6N11_017347</name>
</gene>
<evidence type="ECO:0000313" key="1">
    <source>
        <dbReference type="EMBL" id="KAK9042270.1"/>
    </source>
</evidence>
<organism evidence="1 2">
    <name type="scientific">Hibiscus sabdariffa</name>
    <name type="common">roselle</name>
    <dbReference type="NCBI Taxonomy" id="183260"/>
    <lineage>
        <taxon>Eukaryota</taxon>
        <taxon>Viridiplantae</taxon>
        <taxon>Streptophyta</taxon>
        <taxon>Embryophyta</taxon>
        <taxon>Tracheophyta</taxon>
        <taxon>Spermatophyta</taxon>
        <taxon>Magnoliopsida</taxon>
        <taxon>eudicotyledons</taxon>
        <taxon>Gunneridae</taxon>
        <taxon>Pentapetalae</taxon>
        <taxon>rosids</taxon>
        <taxon>malvids</taxon>
        <taxon>Malvales</taxon>
        <taxon>Malvaceae</taxon>
        <taxon>Malvoideae</taxon>
        <taxon>Hibiscus</taxon>
    </lineage>
</organism>
<sequence>MEGWCADCSVAWVCCQHVLTPGVCRNAAAAACSFIKNSSLVKARLAIRWTHMVSNKLVTDGGRRFLEDVQ</sequence>
<keyword evidence="2" id="KW-1185">Reference proteome</keyword>
<dbReference type="Proteomes" id="UP001396334">
    <property type="component" value="Unassembled WGS sequence"/>
</dbReference>
<name>A0ABR2TXR3_9ROSI</name>
<dbReference type="EMBL" id="JBBPBN010000004">
    <property type="protein sequence ID" value="KAK9042270.1"/>
    <property type="molecule type" value="Genomic_DNA"/>
</dbReference>
<evidence type="ECO:0000313" key="2">
    <source>
        <dbReference type="Proteomes" id="UP001396334"/>
    </source>
</evidence>
<accession>A0ABR2TXR3</accession>
<comment type="caution">
    <text evidence="1">The sequence shown here is derived from an EMBL/GenBank/DDBJ whole genome shotgun (WGS) entry which is preliminary data.</text>
</comment>
<reference evidence="1 2" key="1">
    <citation type="journal article" date="2024" name="G3 (Bethesda)">
        <title>Genome assembly of Hibiscus sabdariffa L. provides insights into metabolisms of medicinal natural products.</title>
        <authorList>
            <person name="Kim T."/>
        </authorList>
    </citation>
    <scope>NUCLEOTIDE SEQUENCE [LARGE SCALE GENOMIC DNA]</scope>
    <source>
        <strain evidence="1">TK-2024</strain>
        <tissue evidence="1">Old leaves</tissue>
    </source>
</reference>
<protein>
    <submittedName>
        <fullName evidence="1">Uncharacterized protein</fullName>
    </submittedName>
</protein>
<proteinExistence type="predicted"/>